<dbReference type="EMBL" id="CDMZ01000653">
    <property type="protein sequence ID" value="CEM18760.1"/>
    <property type="molecule type" value="Genomic_DNA"/>
</dbReference>
<organism evidence="1">
    <name type="scientific">Chromera velia CCMP2878</name>
    <dbReference type="NCBI Taxonomy" id="1169474"/>
    <lineage>
        <taxon>Eukaryota</taxon>
        <taxon>Sar</taxon>
        <taxon>Alveolata</taxon>
        <taxon>Colpodellida</taxon>
        <taxon>Chromeraceae</taxon>
        <taxon>Chromera</taxon>
    </lineage>
</organism>
<name>A0A0G4FV24_9ALVE</name>
<reference evidence="1" key="1">
    <citation type="submission" date="2014-11" db="EMBL/GenBank/DDBJ databases">
        <authorList>
            <person name="Otto D Thomas"/>
            <person name="Naeem Raeece"/>
        </authorList>
    </citation>
    <scope>NUCLEOTIDE SEQUENCE</scope>
</reference>
<gene>
    <name evidence="1" type="ORF">Cvel_18897</name>
</gene>
<dbReference type="PhylomeDB" id="A0A0G4FV24"/>
<evidence type="ECO:0000313" key="1">
    <source>
        <dbReference type="EMBL" id="CEM18760.1"/>
    </source>
</evidence>
<dbReference type="VEuPathDB" id="CryptoDB:Cvel_18897"/>
<sequence length="141" mass="15917">MRKAEVLNRHFEVACIALKAEKARKLMKRENNAKAHIPATLEEIAAGSHVESNKKELARWALCGVFDLSSQTQHPRPGVKPITLRWVRTWKLKGEEWVAKSRLVAKSFQDTRDNGFLETFSSTASSSLSRAVFVWALSRGL</sequence>
<accession>A0A0G4FV24</accession>
<dbReference type="AlphaFoldDB" id="A0A0G4FV24"/>
<proteinExistence type="predicted"/>
<protein>
    <submittedName>
        <fullName evidence="1">Uncharacterized protein</fullName>
    </submittedName>
</protein>